<comment type="caution">
    <text evidence="5">The sequence shown here is derived from an EMBL/GenBank/DDBJ whole genome shotgun (WGS) entry which is preliminary data.</text>
</comment>
<evidence type="ECO:0000256" key="2">
    <source>
        <dbReference type="ARBA" id="ARBA00023125"/>
    </source>
</evidence>
<dbReference type="SUPFAM" id="SSF46785">
    <property type="entry name" value="Winged helix' DNA-binding domain"/>
    <property type="match status" value="1"/>
</dbReference>
<sequence length="128" mass="14500">MATTLETSATVGIGYRSDGPSRLILDQLADKWSMTVLAFLDRPRRFNEIKRHLDGVTQRVLTHTLRRLERSGLVARRVLTTSPIGVEYSLTPLGESLLEPLSHLYAWTDANLDDIRAHQLAYDQRVRG</sequence>
<reference evidence="5 6" key="1">
    <citation type="submission" date="2022-06" db="EMBL/GenBank/DDBJ databases">
        <title>Sequencing the genomes of 1000 actinobacteria strains.</title>
        <authorList>
            <person name="Klenk H.-P."/>
        </authorList>
    </citation>
    <scope>NUCLEOTIDE SEQUENCE [LARGE SCALE GENOMIC DNA]</scope>
    <source>
        <strain evidence="5 6">DSM 41656</strain>
    </source>
</reference>
<evidence type="ECO:0000313" key="6">
    <source>
        <dbReference type="Proteomes" id="UP001206483"/>
    </source>
</evidence>
<dbReference type="GO" id="GO:0003677">
    <property type="term" value="F:DNA binding"/>
    <property type="evidence" value="ECO:0007669"/>
    <property type="project" value="UniProtKB-KW"/>
</dbReference>
<accession>A0ABT1IWA1</accession>
<keyword evidence="3" id="KW-0804">Transcription</keyword>
<feature type="domain" description="HTH hxlR-type" evidence="4">
    <location>
        <begin position="19"/>
        <end position="116"/>
    </location>
</feature>
<dbReference type="InterPro" id="IPR036390">
    <property type="entry name" value="WH_DNA-bd_sf"/>
</dbReference>
<dbReference type="Pfam" id="PF01638">
    <property type="entry name" value="HxlR"/>
    <property type="match status" value="1"/>
</dbReference>
<evidence type="ECO:0000256" key="3">
    <source>
        <dbReference type="ARBA" id="ARBA00023163"/>
    </source>
</evidence>
<protein>
    <submittedName>
        <fullName evidence="5">DNA-binding HxlR family transcriptional regulator</fullName>
    </submittedName>
</protein>
<dbReference type="RefSeq" id="WP_253796480.1">
    <property type="nucleotide sequence ID" value="NZ_BAAAUB010000025.1"/>
</dbReference>
<keyword evidence="6" id="KW-1185">Reference proteome</keyword>
<gene>
    <name evidence="5" type="ORF">FHR36_002550</name>
</gene>
<dbReference type="Proteomes" id="UP001206483">
    <property type="component" value="Unassembled WGS sequence"/>
</dbReference>
<organism evidence="5 6">
    <name type="scientific">Kitasatospora paracochleata</name>
    <dbReference type="NCBI Taxonomy" id="58354"/>
    <lineage>
        <taxon>Bacteria</taxon>
        <taxon>Bacillati</taxon>
        <taxon>Actinomycetota</taxon>
        <taxon>Actinomycetes</taxon>
        <taxon>Kitasatosporales</taxon>
        <taxon>Streptomycetaceae</taxon>
        <taxon>Kitasatospora</taxon>
    </lineage>
</organism>
<dbReference type="PROSITE" id="PS51118">
    <property type="entry name" value="HTH_HXLR"/>
    <property type="match status" value="1"/>
</dbReference>
<evidence type="ECO:0000313" key="5">
    <source>
        <dbReference type="EMBL" id="MCP2309426.1"/>
    </source>
</evidence>
<evidence type="ECO:0000256" key="1">
    <source>
        <dbReference type="ARBA" id="ARBA00023015"/>
    </source>
</evidence>
<keyword evidence="1" id="KW-0805">Transcription regulation</keyword>
<dbReference type="PANTHER" id="PTHR33204">
    <property type="entry name" value="TRANSCRIPTIONAL REGULATOR, MARR FAMILY"/>
    <property type="match status" value="1"/>
</dbReference>
<evidence type="ECO:0000259" key="4">
    <source>
        <dbReference type="PROSITE" id="PS51118"/>
    </source>
</evidence>
<keyword evidence="2 5" id="KW-0238">DNA-binding</keyword>
<dbReference type="Gene3D" id="1.10.10.10">
    <property type="entry name" value="Winged helix-like DNA-binding domain superfamily/Winged helix DNA-binding domain"/>
    <property type="match status" value="1"/>
</dbReference>
<dbReference type="EMBL" id="JAMZDX010000002">
    <property type="protein sequence ID" value="MCP2309426.1"/>
    <property type="molecule type" value="Genomic_DNA"/>
</dbReference>
<name>A0ABT1IWA1_9ACTN</name>
<dbReference type="InterPro" id="IPR036388">
    <property type="entry name" value="WH-like_DNA-bd_sf"/>
</dbReference>
<proteinExistence type="predicted"/>
<dbReference type="PANTHER" id="PTHR33204:SF39">
    <property type="entry name" value="TRANSCRIPTIONAL REGULATORY PROTEIN"/>
    <property type="match status" value="1"/>
</dbReference>
<dbReference type="InterPro" id="IPR002577">
    <property type="entry name" value="HTH_HxlR"/>
</dbReference>